<dbReference type="OrthoDB" id="376826at2759"/>
<dbReference type="Gene3D" id="1.20.120.20">
    <property type="entry name" value="Apolipoprotein"/>
    <property type="match status" value="1"/>
</dbReference>
<dbReference type="Proteomes" id="UP000565441">
    <property type="component" value="Unassembled WGS sequence"/>
</dbReference>
<dbReference type="GO" id="GO:0019915">
    <property type="term" value="P:lipid storage"/>
    <property type="evidence" value="ECO:0007669"/>
    <property type="project" value="TreeGrafter"/>
</dbReference>
<dbReference type="GO" id="GO:0005811">
    <property type="term" value="C:lipid droplet"/>
    <property type="evidence" value="ECO:0007669"/>
    <property type="project" value="TreeGrafter"/>
</dbReference>
<dbReference type="AlphaFoldDB" id="A0A8H5H9C3"/>
<dbReference type="GO" id="GO:0005829">
    <property type="term" value="C:cytosol"/>
    <property type="evidence" value="ECO:0007669"/>
    <property type="project" value="TreeGrafter"/>
</dbReference>
<name>A0A8H5H9C3_9AGAR</name>
<organism evidence="1 2">
    <name type="scientific">Tricholomella constricta</name>
    <dbReference type="NCBI Taxonomy" id="117010"/>
    <lineage>
        <taxon>Eukaryota</taxon>
        <taxon>Fungi</taxon>
        <taxon>Dikarya</taxon>
        <taxon>Basidiomycota</taxon>
        <taxon>Agaricomycotina</taxon>
        <taxon>Agaricomycetes</taxon>
        <taxon>Agaricomycetidae</taxon>
        <taxon>Agaricales</taxon>
        <taxon>Tricholomatineae</taxon>
        <taxon>Lyophyllaceae</taxon>
        <taxon>Tricholomella</taxon>
    </lineage>
</organism>
<proteinExistence type="predicted"/>
<gene>
    <name evidence="1" type="ORF">D9615_006050</name>
</gene>
<dbReference type="GO" id="GO:0010890">
    <property type="term" value="P:positive regulation of triglyceride storage"/>
    <property type="evidence" value="ECO:0007669"/>
    <property type="project" value="TreeGrafter"/>
</dbReference>
<evidence type="ECO:0008006" key="3">
    <source>
        <dbReference type="Google" id="ProtNLM"/>
    </source>
</evidence>
<reference evidence="1 2" key="1">
    <citation type="journal article" date="2020" name="ISME J.">
        <title>Uncovering the hidden diversity of litter-decomposition mechanisms in mushroom-forming fungi.</title>
        <authorList>
            <person name="Floudas D."/>
            <person name="Bentzer J."/>
            <person name="Ahren D."/>
            <person name="Johansson T."/>
            <person name="Persson P."/>
            <person name="Tunlid A."/>
        </authorList>
    </citation>
    <scope>NUCLEOTIDE SEQUENCE [LARGE SCALE GENOMIC DNA]</scope>
    <source>
        <strain evidence="1 2">CBS 661.87</strain>
    </source>
</reference>
<evidence type="ECO:0000313" key="2">
    <source>
        <dbReference type="Proteomes" id="UP000565441"/>
    </source>
</evidence>
<dbReference type="PANTHER" id="PTHR14024:SF49">
    <property type="entry name" value="LIPID STORAGE DROPLETS SURFACE-BINDING PROTEIN 1"/>
    <property type="match status" value="1"/>
</dbReference>
<dbReference type="EMBL" id="JAACJP010000017">
    <property type="protein sequence ID" value="KAF5379015.1"/>
    <property type="molecule type" value="Genomic_DNA"/>
</dbReference>
<keyword evidence="2" id="KW-1185">Reference proteome</keyword>
<evidence type="ECO:0000313" key="1">
    <source>
        <dbReference type="EMBL" id="KAF5379015.1"/>
    </source>
</evidence>
<protein>
    <recommendedName>
        <fullName evidence="3">Lipid droplet-associated perilipin protein</fullName>
    </recommendedName>
</protein>
<dbReference type="SUPFAM" id="SSF58113">
    <property type="entry name" value="Apolipoprotein A-I"/>
    <property type="match status" value="1"/>
</dbReference>
<sequence>MSTTQTTTTTNEGSAPPEFTILSRVASIPMIASSLETIDGALSSNAYTRSPYSTAKGISNSAYKYSEPLQVRLAPLIVQADGYANKAVDAVESRYPYPFKAKPEEVATLVRERRKTAEDYVTNSVNVANKTIDENIKTPAINVAQGIDQRFSPIVDYFEVAVTRLNNSEAGPSTPPDAKYQYQRALHLSKTLKDNIYVYSNEQLKQLQTQNVLVQRATETAQSITTLASSSITSAQTRIHNLSDNMLVELQKLQTSTASFSASIQSSVHNSTTQIQNQIPPQIQQTYTEVTNNLSAAVTELRNIITTKDIALQEKVSRVGHEVHDRVSPLLETIRKGVSELLARGNREASQVTGKASSGPAK</sequence>
<dbReference type="PANTHER" id="PTHR14024">
    <property type="entry name" value="PERILIPIN"/>
    <property type="match status" value="1"/>
</dbReference>
<accession>A0A8H5H9C3</accession>
<comment type="caution">
    <text evidence="1">The sequence shown here is derived from an EMBL/GenBank/DDBJ whole genome shotgun (WGS) entry which is preliminary data.</text>
</comment>